<organism evidence="2 3">
    <name type="scientific">Rhodococcus triatomae</name>
    <dbReference type="NCBI Taxonomy" id="300028"/>
    <lineage>
        <taxon>Bacteria</taxon>
        <taxon>Bacillati</taxon>
        <taxon>Actinomycetota</taxon>
        <taxon>Actinomycetes</taxon>
        <taxon>Mycobacteriales</taxon>
        <taxon>Nocardiaceae</taxon>
        <taxon>Rhodococcus</taxon>
    </lineage>
</organism>
<evidence type="ECO:0000313" key="3">
    <source>
        <dbReference type="Proteomes" id="UP000183263"/>
    </source>
</evidence>
<evidence type="ECO:0000256" key="1">
    <source>
        <dbReference type="SAM" id="MobiDB-lite"/>
    </source>
</evidence>
<reference evidence="2 3" key="1">
    <citation type="submission" date="2016-10" db="EMBL/GenBank/DDBJ databases">
        <authorList>
            <person name="de Groot N.N."/>
        </authorList>
    </citation>
    <scope>NUCLEOTIDE SEQUENCE [LARGE SCALE GENOMIC DNA]</scope>
    <source>
        <strain evidence="2 3">DSM 44892</strain>
    </source>
</reference>
<dbReference type="EMBL" id="FNDN01000001">
    <property type="protein sequence ID" value="SDH07197.1"/>
    <property type="molecule type" value="Genomic_DNA"/>
</dbReference>
<dbReference type="RefSeq" id="WP_072736950.1">
    <property type="nucleotide sequence ID" value="NZ_CP048813.1"/>
</dbReference>
<sequence>MTRPEVPENDEIEQEVTIDPQDDGAPSADELADLTTLEAAEADALEQRLAVPLDEDYPRE</sequence>
<gene>
    <name evidence="2" type="ORF">SAMN05444695_10190</name>
</gene>
<dbReference type="Proteomes" id="UP000183263">
    <property type="component" value="Unassembled WGS sequence"/>
</dbReference>
<proteinExistence type="predicted"/>
<feature type="compositionally biased region" description="Acidic residues" evidence="1">
    <location>
        <begin position="7"/>
        <end position="22"/>
    </location>
</feature>
<evidence type="ECO:0000313" key="2">
    <source>
        <dbReference type="EMBL" id="SDH07197.1"/>
    </source>
</evidence>
<accession>A0A1G7ZF56</accession>
<feature type="region of interest" description="Disordered" evidence="1">
    <location>
        <begin position="1"/>
        <end position="28"/>
    </location>
</feature>
<dbReference type="AlphaFoldDB" id="A0A1G7ZF56"/>
<name>A0A1G7ZF56_9NOCA</name>
<protein>
    <submittedName>
        <fullName evidence="2">Uncharacterized protein</fullName>
    </submittedName>
</protein>
<keyword evidence="3" id="KW-1185">Reference proteome</keyword>